<dbReference type="Proteomes" id="UP000811545">
    <property type="component" value="Unassembled WGS sequence"/>
</dbReference>
<protein>
    <submittedName>
        <fullName evidence="1">Uncharacterized protein</fullName>
    </submittedName>
</protein>
<comment type="caution">
    <text evidence="1">The sequence shown here is derived from an EMBL/GenBank/DDBJ whole genome shotgun (WGS) entry which is preliminary data.</text>
</comment>
<dbReference type="EMBL" id="QLTW01000415">
    <property type="protein sequence ID" value="MBT9146256.1"/>
    <property type="molecule type" value="Genomic_DNA"/>
</dbReference>
<accession>A0A9E2BJC0</accession>
<evidence type="ECO:0000313" key="1">
    <source>
        <dbReference type="EMBL" id="MBT9146256.1"/>
    </source>
</evidence>
<organism evidence="1 2">
    <name type="scientific">Psychracetigena formicireducens</name>
    <dbReference type="NCBI Taxonomy" id="2986056"/>
    <lineage>
        <taxon>Bacteria</taxon>
        <taxon>Bacillati</taxon>
        <taxon>Candidatus Lithacetigenota</taxon>
        <taxon>Candidatus Psychracetigena</taxon>
    </lineage>
</organism>
<evidence type="ECO:0000313" key="2">
    <source>
        <dbReference type="Proteomes" id="UP000811545"/>
    </source>
</evidence>
<name>A0A9E2BJC0_PSYF1</name>
<reference evidence="1 2" key="1">
    <citation type="journal article" date="2021" name="bioRxiv">
        <title>Unique metabolic strategies in Hadean analogues reveal hints for primordial physiology.</title>
        <authorList>
            <person name="Nobu M.K."/>
            <person name="Nakai R."/>
            <person name="Tamazawa S."/>
            <person name="Mori H."/>
            <person name="Toyoda A."/>
            <person name="Ijiri A."/>
            <person name="Suzuki S."/>
            <person name="Kurokawa K."/>
            <person name="Kamagata Y."/>
            <person name="Tamaki H."/>
        </authorList>
    </citation>
    <scope>NUCLEOTIDE SEQUENCE [LARGE SCALE GENOMIC DNA]</scope>
    <source>
        <strain evidence="1">BS525</strain>
    </source>
</reference>
<sequence>MGVKLNHYFTDSNAWFIRTNCPNSLKYYEREGISFTQDNDFDTMNAKSKGYERYSFGWTDPRGLFGTQGV</sequence>
<dbReference type="AlphaFoldDB" id="A0A9E2BJC0"/>
<proteinExistence type="predicted"/>
<gene>
    <name evidence="1" type="ORF">DDT42_02138</name>
</gene>